<comment type="caution">
    <text evidence="3">The sequence shown here is derived from an EMBL/GenBank/DDBJ whole genome shotgun (WGS) entry which is preliminary data.</text>
</comment>
<feature type="domain" description="Glycoside hydrolase family 5 C-terminal" evidence="2">
    <location>
        <begin position="28"/>
        <end position="118"/>
    </location>
</feature>
<accession>A0A9N9GHL0</accession>
<dbReference type="EMBL" id="CAJVPY010003831">
    <property type="protein sequence ID" value="CAG8602908.1"/>
    <property type="molecule type" value="Genomic_DNA"/>
</dbReference>
<feature type="region of interest" description="Disordered" evidence="1">
    <location>
        <begin position="265"/>
        <end position="382"/>
    </location>
</feature>
<gene>
    <name evidence="3" type="ORF">DERYTH_LOCUS7736</name>
</gene>
<feature type="compositionally biased region" description="Pro residues" evidence="1">
    <location>
        <begin position="368"/>
        <end position="382"/>
    </location>
</feature>
<organism evidence="3 4">
    <name type="scientific">Dentiscutata erythropus</name>
    <dbReference type="NCBI Taxonomy" id="1348616"/>
    <lineage>
        <taxon>Eukaryota</taxon>
        <taxon>Fungi</taxon>
        <taxon>Fungi incertae sedis</taxon>
        <taxon>Mucoromycota</taxon>
        <taxon>Glomeromycotina</taxon>
        <taxon>Glomeromycetes</taxon>
        <taxon>Diversisporales</taxon>
        <taxon>Gigasporaceae</taxon>
        <taxon>Dentiscutata</taxon>
    </lineage>
</organism>
<sequence>SILKMVSMQTPLCIAKIDYTLQNIGFPPYILKTSGLIKNTEFDIKTFQYEVTISIDGGTITELRTSKKMYPNGFDISVQPENVKVESLLNSNENVRIIVPNGTKTLYIKITKNTEGVQSTLKREKLALSKEIVSKEIVPILVEKSSSHEKENINHSKAAQMSHRSFVLNNGLKNQLNDQSKLRHKSHQIFLNQSKHEEVFLDQNKSQQNEHEEVFLDQNKSQQNEHEEVFLDEEIFLDQNKSQNNEEVTIPHGLYIPPPPKYPPVTSKYIPPPPENPLATSKYIPPPPENPPATSKYIPPPPENPPATSKYIPPPPENPPATSKYIPPPPEYPSTSKYIPPLPNHSPATSKRISPPPKSPPATSKRISPPPKSPPAIPKYIPPPPEYIPAKNSIKSSNTSIEFNTREVLVVASLISIIIEDFVF</sequence>
<dbReference type="OrthoDB" id="196858at2759"/>
<reference evidence="3" key="1">
    <citation type="submission" date="2021-06" db="EMBL/GenBank/DDBJ databases">
        <authorList>
            <person name="Kallberg Y."/>
            <person name="Tangrot J."/>
            <person name="Rosling A."/>
        </authorList>
    </citation>
    <scope>NUCLEOTIDE SEQUENCE</scope>
    <source>
        <strain evidence="3">MA453B</strain>
    </source>
</reference>
<evidence type="ECO:0000259" key="2">
    <source>
        <dbReference type="Pfam" id="PF18564"/>
    </source>
</evidence>
<dbReference type="AlphaFoldDB" id="A0A9N9GHL0"/>
<evidence type="ECO:0000313" key="4">
    <source>
        <dbReference type="Proteomes" id="UP000789405"/>
    </source>
</evidence>
<protein>
    <submittedName>
        <fullName evidence="3">24218_t:CDS:1</fullName>
    </submittedName>
</protein>
<proteinExistence type="predicted"/>
<dbReference type="Pfam" id="PF18564">
    <property type="entry name" value="Glyco_hydro_5_C"/>
    <property type="match status" value="1"/>
</dbReference>
<dbReference type="Proteomes" id="UP000789405">
    <property type="component" value="Unassembled WGS sequence"/>
</dbReference>
<evidence type="ECO:0000313" key="3">
    <source>
        <dbReference type="EMBL" id="CAG8602908.1"/>
    </source>
</evidence>
<feature type="region of interest" description="Disordered" evidence="1">
    <location>
        <begin position="201"/>
        <end position="225"/>
    </location>
</feature>
<feature type="non-terminal residue" evidence="3">
    <location>
        <position position="424"/>
    </location>
</feature>
<keyword evidence="4" id="KW-1185">Reference proteome</keyword>
<dbReference type="InterPro" id="IPR041036">
    <property type="entry name" value="GH5_C"/>
</dbReference>
<name>A0A9N9GHL0_9GLOM</name>
<evidence type="ECO:0000256" key="1">
    <source>
        <dbReference type="SAM" id="MobiDB-lite"/>
    </source>
</evidence>